<protein>
    <submittedName>
        <fullName evidence="1">Nitrogen fixation protein NifT</fullName>
    </submittedName>
</protein>
<name>A0ABT7QVG1_9BACT</name>
<dbReference type="InterPro" id="IPR024044">
    <property type="entry name" value="NifT/FixU_barrel-like_dom_sf"/>
</dbReference>
<dbReference type="NCBIfam" id="TIGR02934">
    <property type="entry name" value="nifT_nitrog"/>
    <property type="match status" value="1"/>
</dbReference>
<sequence length="73" mass="8243">MAKVMLRENDEGKILFYVAKKDMEEIISGLEFDSDEKWGGNVNLTNGDVWFIEPGPKDLPNEVNAKIISRGDD</sequence>
<dbReference type="InterPro" id="IPR009727">
    <property type="entry name" value="NifT"/>
</dbReference>
<evidence type="ECO:0000313" key="2">
    <source>
        <dbReference type="Proteomes" id="UP001169069"/>
    </source>
</evidence>
<dbReference type="Pfam" id="PF06988">
    <property type="entry name" value="NifT"/>
    <property type="match status" value="1"/>
</dbReference>
<evidence type="ECO:0000313" key="1">
    <source>
        <dbReference type="EMBL" id="MDM5270820.1"/>
    </source>
</evidence>
<dbReference type="Proteomes" id="UP001169069">
    <property type="component" value="Unassembled WGS sequence"/>
</dbReference>
<dbReference type="RefSeq" id="WP_289412096.1">
    <property type="nucleotide sequence ID" value="NZ_JAQIBD010000001.1"/>
</dbReference>
<dbReference type="Gene3D" id="2.40.50.240">
    <property type="entry name" value="NifT/FixU-like"/>
    <property type="match status" value="1"/>
</dbReference>
<keyword evidence="2" id="KW-1185">Reference proteome</keyword>
<comment type="caution">
    <text evidence="1">The sequence shown here is derived from an EMBL/GenBank/DDBJ whole genome shotgun (WGS) entry which is preliminary data.</text>
</comment>
<reference evidence="1" key="1">
    <citation type="submission" date="2023-01" db="EMBL/GenBank/DDBJ databases">
        <title>Sulfurovum sp. zt1-1 genome assembly.</title>
        <authorList>
            <person name="Wang J."/>
        </authorList>
    </citation>
    <scope>NUCLEOTIDE SEQUENCE</scope>
    <source>
        <strain evidence="1">Zt1-1</strain>
    </source>
</reference>
<accession>A0ABT7QVG1</accession>
<proteinExistence type="predicted"/>
<gene>
    <name evidence="1" type="primary">nifT</name>
    <name evidence="1" type="ORF">PGH07_01360</name>
</gene>
<organism evidence="1 2">
    <name type="scientific">Sulfurovum zhangzhouensis</name>
    <dbReference type="NCBI Taxonomy" id="3019067"/>
    <lineage>
        <taxon>Bacteria</taxon>
        <taxon>Pseudomonadati</taxon>
        <taxon>Campylobacterota</taxon>
        <taxon>Epsilonproteobacteria</taxon>
        <taxon>Campylobacterales</taxon>
        <taxon>Sulfurovaceae</taxon>
        <taxon>Sulfurovum</taxon>
    </lineage>
</organism>
<dbReference type="EMBL" id="JAQIBD010000001">
    <property type="protein sequence ID" value="MDM5270820.1"/>
    <property type="molecule type" value="Genomic_DNA"/>
</dbReference>
<dbReference type="SUPFAM" id="SSF159203">
    <property type="entry name" value="NifT/FixU-like"/>
    <property type="match status" value="1"/>
</dbReference>